<dbReference type="Pfam" id="PF26066">
    <property type="entry name" value="MCM9_N"/>
    <property type="match status" value="1"/>
</dbReference>
<organism evidence="2 3">
    <name type="scientific">Macaca mulatta</name>
    <name type="common">Rhesus macaque</name>
    <dbReference type="NCBI Taxonomy" id="9544"/>
    <lineage>
        <taxon>Eukaryota</taxon>
        <taxon>Metazoa</taxon>
        <taxon>Chordata</taxon>
        <taxon>Craniata</taxon>
        <taxon>Vertebrata</taxon>
        <taxon>Euteleostomi</taxon>
        <taxon>Mammalia</taxon>
        <taxon>Eutheria</taxon>
        <taxon>Euarchontoglires</taxon>
        <taxon>Primates</taxon>
        <taxon>Haplorrhini</taxon>
        <taxon>Catarrhini</taxon>
        <taxon>Cercopithecidae</taxon>
        <taxon>Cercopithecinae</taxon>
        <taxon>Macaca</taxon>
    </lineage>
</organism>
<dbReference type="ExpressionAtlas" id="A0A5F8ASI4">
    <property type="expression patterns" value="baseline"/>
</dbReference>
<sequence length="131" mass="15051">MNSDQVTLVGQVFESYVSEYHKNDILLILKERDEDAHYPVVVNAMTLFETNMEIGEYFNMFPNEVLTVFDSALRRSALTILQSLSQSEGVSMKQNLHARISVHCMGIISWKAWCGEREELDLKATCLTWET</sequence>
<evidence type="ECO:0000313" key="2">
    <source>
        <dbReference type="Ensembl" id="ENSMMUP00000080032.1"/>
    </source>
</evidence>
<reference evidence="2" key="2">
    <citation type="submission" date="2019-01" db="EMBL/GenBank/DDBJ databases">
        <authorList>
            <person name="Graves T."/>
            <person name="Eichler E.E."/>
            <person name="Wilson R.K."/>
        </authorList>
    </citation>
    <scope>NUCLEOTIDE SEQUENCE [LARGE SCALE GENOMIC DNA]</scope>
    <source>
        <strain evidence="2">17573</strain>
    </source>
</reference>
<dbReference type="Bgee" id="ENSMMUG00000008525">
    <property type="expression patterns" value="Expressed in spleen and 22 other cell types or tissues"/>
</dbReference>
<reference evidence="2" key="3">
    <citation type="submission" date="2025-08" db="UniProtKB">
        <authorList>
            <consortium name="Ensembl"/>
        </authorList>
    </citation>
    <scope>IDENTIFICATION</scope>
    <source>
        <strain evidence="2">17573</strain>
    </source>
</reference>
<dbReference type="Proteomes" id="UP000006718">
    <property type="component" value="Chromosome 4"/>
</dbReference>
<reference evidence="2" key="4">
    <citation type="submission" date="2025-09" db="UniProtKB">
        <authorList>
            <consortium name="Ensembl"/>
        </authorList>
    </citation>
    <scope>IDENTIFICATION</scope>
    <source>
        <strain evidence="2">17573</strain>
    </source>
</reference>
<name>A0A5F8ASI4_MACMU</name>
<evidence type="ECO:0000259" key="1">
    <source>
        <dbReference type="Pfam" id="PF26066"/>
    </source>
</evidence>
<evidence type="ECO:0000313" key="4">
    <source>
        <dbReference type="VGNC" id="VGNC:83432"/>
    </source>
</evidence>
<dbReference type="InterPro" id="IPR058768">
    <property type="entry name" value="MCM9_N"/>
</dbReference>
<dbReference type="VEuPathDB" id="HostDB:ENSMMUG00000008525"/>
<accession>A0A5F8ASI4</accession>
<feature type="domain" description="MCM9 N-terminal" evidence="1">
    <location>
        <begin position="4"/>
        <end position="101"/>
    </location>
</feature>
<dbReference type="SMR" id="A0A5F8ASI4"/>
<keyword evidence="3" id="KW-1185">Reference proteome</keyword>
<dbReference type="GeneTree" id="ENSGT01150000286951"/>
<reference evidence="3" key="1">
    <citation type="journal article" date="2007" name="Science">
        <title>Evolutionary and biomedical insights from the rhesus macaque genome.</title>
        <authorList>
            <person name="Gibbs R.A."/>
            <person name="Rogers J."/>
            <person name="Katze M.G."/>
            <person name="Bumgarner R."/>
            <person name="Weinstock G.M."/>
            <person name="Mardis E.R."/>
            <person name="Remington K.A."/>
            <person name="Strausberg R.L."/>
            <person name="Venter J.C."/>
            <person name="Wilson R.K."/>
            <person name="Batzer M.A."/>
            <person name="Bustamante C.D."/>
            <person name="Eichler E.E."/>
            <person name="Hahn M.W."/>
            <person name="Hardison R.C."/>
            <person name="Makova K.D."/>
            <person name="Miller W."/>
            <person name="Milosavljevic A."/>
            <person name="Palermo R.E."/>
            <person name="Siepel A."/>
            <person name="Sikela J.M."/>
            <person name="Attaway T."/>
            <person name="Bell S."/>
            <person name="Bernard K.E."/>
            <person name="Buhay C.J."/>
            <person name="Chandrabose M.N."/>
            <person name="Dao M."/>
            <person name="Davis C."/>
            <person name="Delehaunty K.D."/>
            <person name="Ding Y."/>
            <person name="Dinh H.H."/>
            <person name="Dugan-Rocha S."/>
            <person name="Fulton L.A."/>
            <person name="Gabisi R.A."/>
            <person name="Garner T.T."/>
            <person name="Godfrey J."/>
            <person name="Hawes A.C."/>
            <person name="Hernandez J."/>
            <person name="Hines S."/>
            <person name="Holder M."/>
            <person name="Hume J."/>
            <person name="Jhangiani S.N."/>
            <person name="Joshi V."/>
            <person name="Khan Z.M."/>
            <person name="Kirkness E.F."/>
            <person name="Cree A."/>
            <person name="Fowler R.G."/>
            <person name="Lee S."/>
            <person name="Lewis L.R."/>
            <person name="Li Z."/>
            <person name="Liu Y.-S."/>
            <person name="Moore S.M."/>
            <person name="Muzny D."/>
            <person name="Nazareth L.V."/>
            <person name="Ngo D.N."/>
            <person name="Okwuonu G.O."/>
            <person name="Pai G."/>
            <person name="Parker D."/>
            <person name="Paul H.A."/>
            <person name="Pfannkoch C."/>
            <person name="Pohl C.S."/>
            <person name="Rogers Y.-H.C."/>
            <person name="Ruiz S.J."/>
            <person name="Sabo A."/>
            <person name="Santibanez J."/>
            <person name="Schneider B.W."/>
            <person name="Smith S.M."/>
            <person name="Sodergren E."/>
            <person name="Svatek A.F."/>
            <person name="Utterback T.R."/>
            <person name="Vattathil S."/>
            <person name="Warren W."/>
            <person name="White C.S."/>
            <person name="Chinwalla A.T."/>
            <person name="Feng Y."/>
            <person name="Halpern A.L."/>
            <person name="Hillier L.W."/>
            <person name="Huang X."/>
            <person name="Minx P."/>
            <person name="Nelson J.O."/>
            <person name="Pepin K.H."/>
            <person name="Qin X."/>
            <person name="Sutton G.G."/>
            <person name="Venter E."/>
            <person name="Walenz B.P."/>
            <person name="Wallis J.W."/>
            <person name="Worley K.C."/>
            <person name="Yang S.-P."/>
            <person name="Jones S.M."/>
            <person name="Marra M.A."/>
            <person name="Rocchi M."/>
            <person name="Schein J.E."/>
            <person name="Baertsch R."/>
            <person name="Clarke L."/>
            <person name="Csuros M."/>
            <person name="Glasscock J."/>
            <person name="Harris R.A."/>
            <person name="Havlak P."/>
            <person name="Jackson A.R."/>
            <person name="Jiang H."/>
            <person name="Liu Y."/>
            <person name="Messina D.N."/>
            <person name="Shen Y."/>
            <person name="Song H.X.-Z."/>
            <person name="Wylie T."/>
            <person name="Zhang L."/>
            <person name="Birney E."/>
            <person name="Han K."/>
            <person name="Konkel M.K."/>
            <person name="Lee J."/>
            <person name="Smit A.F.A."/>
            <person name="Ullmer B."/>
            <person name="Wang H."/>
            <person name="Xing J."/>
            <person name="Burhans R."/>
            <person name="Cheng Z."/>
            <person name="Karro J.E."/>
            <person name="Ma J."/>
            <person name="Raney B."/>
            <person name="She X."/>
            <person name="Cox M.J."/>
            <person name="Demuth J.P."/>
            <person name="Dumas L.J."/>
            <person name="Han S.-G."/>
            <person name="Hopkins J."/>
            <person name="Karimpour-Fard A."/>
            <person name="Kim Y.H."/>
            <person name="Pollack J.R."/>
            <person name="Vinar T."/>
            <person name="Addo-Quaye C."/>
            <person name="Degenhardt J."/>
            <person name="Denby A."/>
            <person name="Hubisz M.J."/>
            <person name="Indap A."/>
            <person name="Kosiol C."/>
            <person name="Lahn B.T."/>
            <person name="Lawson H.A."/>
            <person name="Marklein A."/>
            <person name="Nielsen R."/>
            <person name="Vallender E.J."/>
            <person name="Clark A.G."/>
            <person name="Ferguson B."/>
            <person name="Hernandez R.D."/>
            <person name="Hirani K."/>
            <person name="Kehrer-Sawatzki H."/>
            <person name="Kolb J."/>
            <person name="Patil S."/>
            <person name="Pu L.-L."/>
            <person name="Ren Y."/>
            <person name="Smith D.G."/>
            <person name="Wheeler D.A."/>
            <person name="Schenck I."/>
            <person name="Ball E.V."/>
            <person name="Chen R."/>
            <person name="Cooper D.N."/>
            <person name="Giardine B."/>
            <person name="Hsu F."/>
            <person name="Kent W.J."/>
            <person name="Lesk A."/>
            <person name="Nelson D.L."/>
            <person name="O'brien W.E."/>
            <person name="Pruefer K."/>
            <person name="Stenson P.D."/>
            <person name="Wallace J.C."/>
            <person name="Ke H."/>
            <person name="Liu X.-M."/>
            <person name="Wang P."/>
            <person name="Xiang A.P."/>
            <person name="Yang F."/>
            <person name="Barber G.P."/>
            <person name="Haussler D."/>
            <person name="Karolchik D."/>
            <person name="Kern A.D."/>
            <person name="Kuhn R.M."/>
            <person name="Smith K.E."/>
            <person name="Zwieg A.S."/>
        </authorList>
    </citation>
    <scope>NUCLEOTIDE SEQUENCE [LARGE SCALE GENOMIC DNA]</scope>
    <source>
        <strain evidence="3">17573</strain>
    </source>
</reference>
<protein>
    <submittedName>
        <fullName evidence="2">Minichromosome maintenance 9 homologous recombination repair factor</fullName>
    </submittedName>
</protein>
<dbReference type="VGNC" id="VGNC:83432">
    <property type="gene designation" value="MCM9"/>
</dbReference>
<dbReference type="Ensembl" id="ENSMMUT00000093798.1">
    <property type="protein sequence ID" value="ENSMMUP00000080032.1"/>
    <property type="gene ID" value="ENSMMUG00000008525.4"/>
</dbReference>
<evidence type="ECO:0000313" key="3">
    <source>
        <dbReference type="Proteomes" id="UP000006718"/>
    </source>
</evidence>
<proteinExistence type="predicted"/>
<gene>
    <name evidence="2 4" type="primary">MCM9</name>
</gene>
<dbReference type="AlphaFoldDB" id="A0A5F8ASI4"/>